<sequence>MVIRNSGGRVRKFHYRRRRTTLWIELIESRAVTVRGEIVSTWPSTTREDNAQGGPKNEGSPGPNRREPEIGFSHEEERSDPPENIQRPTQTAMDRFSLREPGILSECPLAIKQRKGQFLADQQKRFQLALSLSQDASPFTNHRTDHLLLQDEQLMCVDISGSCSEAFKKQFTLLRLLRTQILTSVQEDDIEDCCLSPEGARLGAVIRSVYRRARSREPAAETVYRDEEVRAGHMASHSRVIVSGRVLGNGERRKSSRSTGVLFWGQRLGEIDAEMGRSETIGQRGQMRDYGRHPLHDADISGRLKPSGKERQFGISQKHKADKTTYTSSMHPLLNGNRKFVGGKGLQQLFFHGFLWITLHK</sequence>
<proteinExistence type="predicted"/>
<keyword evidence="2" id="KW-1185">Reference proteome</keyword>
<evidence type="ECO:0000313" key="2">
    <source>
        <dbReference type="Proteomes" id="UP000095287"/>
    </source>
</evidence>
<protein>
    <submittedName>
        <fullName evidence="3">Uncharacterized protein</fullName>
    </submittedName>
</protein>
<reference evidence="3" key="1">
    <citation type="submission" date="2016-11" db="UniProtKB">
        <authorList>
            <consortium name="WormBaseParasite"/>
        </authorList>
    </citation>
    <scope>IDENTIFICATION</scope>
</reference>
<accession>A0A1I7ZQJ5</accession>
<evidence type="ECO:0000256" key="1">
    <source>
        <dbReference type="SAM" id="MobiDB-lite"/>
    </source>
</evidence>
<feature type="region of interest" description="Disordered" evidence="1">
    <location>
        <begin position="42"/>
        <end position="87"/>
    </location>
</feature>
<feature type="compositionally biased region" description="Basic and acidic residues" evidence="1">
    <location>
        <begin position="64"/>
        <end position="81"/>
    </location>
</feature>
<evidence type="ECO:0000313" key="3">
    <source>
        <dbReference type="WBParaSite" id="L893_g28544.t1"/>
    </source>
</evidence>
<name>A0A1I7ZQJ5_9BILA</name>
<dbReference type="WBParaSite" id="L893_g28544.t1">
    <property type="protein sequence ID" value="L893_g28544.t1"/>
    <property type="gene ID" value="L893_g28544"/>
</dbReference>
<organism evidence="2 3">
    <name type="scientific">Steinernema glaseri</name>
    <dbReference type="NCBI Taxonomy" id="37863"/>
    <lineage>
        <taxon>Eukaryota</taxon>
        <taxon>Metazoa</taxon>
        <taxon>Ecdysozoa</taxon>
        <taxon>Nematoda</taxon>
        <taxon>Chromadorea</taxon>
        <taxon>Rhabditida</taxon>
        <taxon>Tylenchina</taxon>
        <taxon>Panagrolaimomorpha</taxon>
        <taxon>Strongyloidoidea</taxon>
        <taxon>Steinernematidae</taxon>
        <taxon>Steinernema</taxon>
    </lineage>
</organism>
<dbReference type="AlphaFoldDB" id="A0A1I7ZQJ5"/>
<dbReference type="Proteomes" id="UP000095287">
    <property type="component" value="Unplaced"/>
</dbReference>